<accession>A0ABY5TW06</accession>
<name>A0ABY5TW06_9MOLU</name>
<protein>
    <submittedName>
        <fullName evidence="2">Uncharacterized protein</fullName>
    </submittedName>
</protein>
<reference evidence="2" key="1">
    <citation type="submission" date="2022-08" db="EMBL/GenBank/DDBJ databases">
        <title>Complete genome sequence of Mycoplasma cottewii type strain VIS.</title>
        <authorList>
            <person name="Spergser J."/>
        </authorList>
    </citation>
    <scope>NUCLEOTIDE SEQUENCE</scope>
    <source>
        <strain evidence="2">VIS</strain>
    </source>
</reference>
<keyword evidence="1" id="KW-1133">Transmembrane helix</keyword>
<evidence type="ECO:0000256" key="1">
    <source>
        <dbReference type="SAM" id="Phobius"/>
    </source>
</evidence>
<feature type="transmembrane region" description="Helical" evidence="1">
    <location>
        <begin position="6"/>
        <end position="24"/>
    </location>
</feature>
<proteinExistence type="predicted"/>
<evidence type="ECO:0000313" key="3">
    <source>
        <dbReference type="Proteomes" id="UP001059819"/>
    </source>
</evidence>
<evidence type="ECO:0000313" key="2">
    <source>
        <dbReference type="EMBL" id="UWD34842.1"/>
    </source>
</evidence>
<organism evidence="2 3">
    <name type="scientific">Mycoplasma cottewii</name>
    <dbReference type="NCBI Taxonomy" id="51364"/>
    <lineage>
        <taxon>Bacteria</taxon>
        <taxon>Bacillati</taxon>
        <taxon>Mycoplasmatota</taxon>
        <taxon>Mollicutes</taxon>
        <taxon>Mycoplasmataceae</taxon>
        <taxon>Mycoplasma</taxon>
    </lineage>
</organism>
<gene>
    <name evidence="2" type="ORF">NX779_03460</name>
</gene>
<dbReference type="RefSeq" id="WP_259430026.1">
    <property type="nucleotide sequence ID" value="NZ_CP103424.1"/>
</dbReference>
<dbReference type="EMBL" id="CP103424">
    <property type="protein sequence ID" value="UWD34842.1"/>
    <property type="molecule type" value="Genomic_DNA"/>
</dbReference>
<dbReference type="Proteomes" id="UP001059819">
    <property type="component" value="Chromosome"/>
</dbReference>
<keyword evidence="3" id="KW-1185">Reference proteome</keyword>
<sequence length="48" mass="5566">MKLFKWFSLSIILIGSFVTVPIITTSKLIKIIMNHQITNQIHKILNNN</sequence>
<keyword evidence="1" id="KW-0472">Membrane</keyword>
<keyword evidence="1" id="KW-0812">Transmembrane</keyword>